<feature type="compositionally biased region" description="Polar residues" evidence="1">
    <location>
        <begin position="1422"/>
        <end position="1432"/>
    </location>
</feature>
<feature type="compositionally biased region" description="Polar residues" evidence="1">
    <location>
        <begin position="177"/>
        <end position="203"/>
    </location>
</feature>
<feature type="compositionally biased region" description="Low complexity" evidence="1">
    <location>
        <begin position="1327"/>
        <end position="1345"/>
    </location>
</feature>
<feature type="domain" description="Rab-GAP TBC" evidence="2">
    <location>
        <begin position="1556"/>
        <end position="1738"/>
    </location>
</feature>
<dbReference type="GO" id="GO:0031267">
    <property type="term" value="F:small GTPase binding"/>
    <property type="evidence" value="ECO:0007669"/>
    <property type="project" value="TreeGrafter"/>
</dbReference>
<feature type="compositionally biased region" description="Polar residues" evidence="1">
    <location>
        <begin position="367"/>
        <end position="376"/>
    </location>
</feature>
<dbReference type="Gene3D" id="1.10.472.80">
    <property type="entry name" value="Ypt/Rab-GAP domain of gyp1p, domain 3"/>
    <property type="match status" value="1"/>
</dbReference>
<feature type="region of interest" description="Disordered" evidence="1">
    <location>
        <begin position="1505"/>
        <end position="1526"/>
    </location>
</feature>
<feature type="compositionally biased region" description="Low complexity" evidence="1">
    <location>
        <begin position="795"/>
        <end position="807"/>
    </location>
</feature>
<feature type="region of interest" description="Disordered" evidence="1">
    <location>
        <begin position="1446"/>
        <end position="1472"/>
    </location>
</feature>
<proteinExistence type="predicted"/>
<dbReference type="OrthoDB" id="159449at2759"/>
<accession>A0A8H5M0Y7</accession>
<evidence type="ECO:0000313" key="3">
    <source>
        <dbReference type="EMBL" id="KAF5376822.1"/>
    </source>
</evidence>
<feature type="region of interest" description="Disordered" evidence="1">
    <location>
        <begin position="881"/>
        <end position="1011"/>
    </location>
</feature>
<feature type="compositionally biased region" description="Low complexity" evidence="1">
    <location>
        <begin position="1232"/>
        <end position="1244"/>
    </location>
</feature>
<feature type="compositionally biased region" description="Polar residues" evidence="1">
    <location>
        <begin position="1313"/>
        <end position="1325"/>
    </location>
</feature>
<feature type="compositionally biased region" description="Basic and acidic residues" evidence="1">
    <location>
        <begin position="240"/>
        <end position="252"/>
    </location>
</feature>
<feature type="region of interest" description="Disordered" evidence="1">
    <location>
        <begin position="362"/>
        <end position="535"/>
    </location>
</feature>
<dbReference type="Pfam" id="PF00566">
    <property type="entry name" value="RabGAP-TBC"/>
    <property type="match status" value="1"/>
</dbReference>
<feature type="region of interest" description="Disordered" evidence="1">
    <location>
        <begin position="1046"/>
        <end position="1076"/>
    </location>
</feature>
<dbReference type="PANTHER" id="PTHR47219:SF9">
    <property type="entry name" value="GTPASE ACTIVATING PROTEIN AND CENTROSOME-ASSOCIATED, ISOFORM B"/>
    <property type="match status" value="1"/>
</dbReference>
<dbReference type="InterPro" id="IPR036028">
    <property type="entry name" value="SH3-like_dom_sf"/>
</dbReference>
<feature type="compositionally biased region" description="Basic and acidic residues" evidence="1">
    <location>
        <begin position="828"/>
        <end position="848"/>
    </location>
</feature>
<feature type="compositionally biased region" description="Polar residues" evidence="1">
    <location>
        <begin position="1208"/>
        <end position="1219"/>
    </location>
</feature>
<dbReference type="Gene3D" id="1.10.8.270">
    <property type="entry name" value="putative rabgap domain of human tbc1 domain family member 14 like domains"/>
    <property type="match status" value="1"/>
</dbReference>
<feature type="compositionally biased region" description="Polar residues" evidence="1">
    <location>
        <begin position="734"/>
        <end position="747"/>
    </location>
</feature>
<feature type="compositionally biased region" description="Polar residues" evidence="1">
    <location>
        <begin position="1370"/>
        <end position="1391"/>
    </location>
</feature>
<feature type="compositionally biased region" description="Low complexity" evidence="1">
    <location>
        <begin position="155"/>
        <end position="173"/>
    </location>
</feature>
<dbReference type="EMBL" id="JAACJN010000087">
    <property type="protein sequence ID" value="KAF5376822.1"/>
    <property type="molecule type" value="Genomic_DNA"/>
</dbReference>
<protein>
    <recommendedName>
        <fullName evidence="2">Rab-GAP TBC domain-containing protein</fullName>
    </recommendedName>
</protein>
<feature type="compositionally biased region" description="Polar residues" evidence="1">
    <location>
        <begin position="230"/>
        <end position="239"/>
    </location>
</feature>
<feature type="compositionally biased region" description="Low complexity" evidence="1">
    <location>
        <begin position="1116"/>
        <end position="1127"/>
    </location>
</feature>
<dbReference type="SMART" id="SM00164">
    <property type="entry name" value="TBC"/>
    <property type="match status" value="1"/>
</dbReference>
<feature type="region of interest" description="Disordered" evidence="1">
    <location>
        <begin position="85"/>
        <end position="209"/>
    </location>
</feature>
<feature type="compositionally biased region" description="Low complexity" evidence="1">
    <location>
        <begin position="635"/>
        <end position="651"/>
    </location>
</feature>
<evidence type="ECO:0000313" key="4">
    <source>
        <dbReference type="Proteomes" id="UP000518752"/>
    </source>
</evidence>
<feature type="region of interest" description="Disordered" evidence="1">
    <location>
        <begin position="229"/>
        <end position="259"/>
    </location>
</feature>
<feature type="compositionally biased region" description="Low complexity" evidence="1">
    <location>
        <begin position="525"/>
        <end position="535"/>
    </location>
</feature>
<name>A0A8H5M0Y7_9AGAR</name>
<feature type="compositionally biased region" description="Low complexity" evidence="1">
    <location>
        <begin position="1505"/>
        <end position="1520"/>
    </location>
</feature>
<sequence length="1836" mass="195340">MDALELSRWTRFAAKGGIGKCTAVQDCVAESGEDLMFLKDDEITVLMQIPEFDGIYLGYCEGVVGKFQAHTVRFHSKLKRPVMTKRNSAAMASRVKSPAAASPSPTLDSTYRNSSSSTPVSSDPSTPQTPAFTAYPSLKAGSNNLPSFKDRSVTSRSPSASLGSAPAAAIIPPVDTASPNHAHNPSLAQSDRSKHSQGTTSSGDLDFGMPRTMSPPSMYEETGLHARQPSIASVLSSESAAREIDRQSKDSGLDMDQVLAPGRSNSARFSYASSTARSRSPSSVLHLNASHTLSTSSNSLHDEERLEARLSIASAMSDGEVGIGLSLLASLGAVGQSVGSSFEQRALTPSPISENVTAVFPRPPSTQFPIVTSSDPVNPFGTFGESVEPVRGRLDSIDEQSGGGIQDFHPSSARPGSLATDSVESKETDSSESDETTALGHSQAYKSFQPPSSTAPSARSESVYSSSSSQPSPSPQLVPTDFALPSPTFPSPNFKFPAQRPPLDSTPTTEPALSGIPPSRSSTLSHGSGASASEWEGASDIYDNYLYRFSMASKSSRLSQTSMASKSGFNHRSIPSTSTMPPAAVGSLTGRGNSLTMSNLGPISSQISGRETSPDVDVAVGSQVDHPEDQEPLYSSLSTDSTDTSATVTPSQIPPRYDSLTMQRAPSVTASIPLRLRQSVGSAHSPHHSDEESDDESIYSRLSSKPSLSLLEAHAASLLSPENQNMVNTTSALKVVKNSPTPNTLSFDNDILTKGRSSGRRPLPLDLTKDHPRSSATGSTNDMIGPSPLLHTHWGSPVSSTGMSTSSLYEDGSSAGYPTPPLTNVRASADEEGKISESSREEQRRPLVIDDDEELPSHAINPDEAEVDMSLATMESVDIQFTDDGRHSVQSSRSSHKSKNETFGIPPLHITSDPLSPGVQLQPVSPLSAGPSESPGSATSPYSLGDLPMELLPPAAPSPLPPPSPTVGNPIPRPSLAELRGYPESAAQGQRQSLFLPHPNAPKASVESPGPMYIRQVDNSQASQLRQGPDPKKMASKVLRMILDSPPPQYPMVMLPPPSTMPIRGTTKHGVLPNPPIPLPRGPAIYARVDIDLASSNGPVPITFGLEPMGPPPLPLSRAPSALASASPPQPSPSSPHHPLPAFGHQQQQLLSPQNYVKRSVTASASLPSTISNVHAPPSATIAAPQMVYDAITPKDEARPVKLRPRSKSFSTGLTSSVGEQPLSLPSPPPLRSRGSSTSLSSMSHVQPPLSPTAPSTNSSPSRPSLSRPASNSKLRNMFSPSPLSTPFNRNTRTASLTGGNKPPSSPLAASFGPSSSTTPSQLRKVTSMASFSTTSSPPSKSSLSRAPGVEISDPQSTSSTAIRRKSTDRTSNFGKDSDSVSVISLRSQAMSPPLVGRQSSLHTKFSMPNLRRTNNSRDESLSPSITENETMQVKDMDFELVRPNFPISEGRSSEDSGFPGLGRKSESGAAEVVHLRSDSPAISISSGISGTSRVATGIPSDSAAFRSKASSKASDSEASMDAHRQREQKWMTLISTVPAAQTAKNKKVRKLLGEGVPSSVRYLVWAHLTNAKSKGVAGVYSQLSKRVRVAAFADMERDVKRCFGEHPHLQSTEGPLISLLQGYLTMVPDVQYSTGLTLIAGHTLLLAPEEDGFWIFVSMMDSALRPYFSRNSTQMEVDAALFSRALEANDADTAKKVLIDMSMNPAHICYPWFTTLFVGSLPGDYVNRVWDLFLYEGVPILIRVGLAIIYCCRRAILEATSEDAVLQYLKRPAATWLPPSPDAFVTLAFSFKLKDDDVRKQRVKMEKQVKKQAQGQGTRFIANGSGISLPRGGRN</sequence>
<feature type="compositionally biased region" description="Low complexity" evidence="1">
    <location>
        <begin position="109"/>
        <end position="130"/>
    </location>
</feature>
<dbReference type="GO" id="GO:0005096">
    <property type="term" value="F:GTPase activator activity"/>
    <property type="evidence" value="ECO:0007669"/>
    <property type="project" value="TreeGrafter"/>
</dbReference>
<feature type="compositionally biased region" description="Pro residues" evidence="1">
    <location>
        <begin position="1128"/>
        <end position="1139"/>
    </location>
</feature>
<dbReference type="InterPro" id="IPR000195">
    <property type="entry name" value="Rab-GAP-TBC_dom"/>
</dbReference>
<feature type="compositionally biased region" description="Polar residues" evidence="1">
    <location>
        <begin position="590"/>
        <end position="611"/>
    </location>
</feature>
<keyword evidence="4" id="KW-1185">Reference proteome</keyword>
<feature type="compositionally biased region" description="Pro residues" evidence="1">
    <location>
        <begin position="954"/>
        <end position="965"/>
    </location>
</feature>
<dbReference type="PANTHER" id="PTHR47219">
    <property type="entry name" value="RAB GTPASE-ACTIVATING PROTEIN 1-LIKE"/>
    <property type="match status" value="1"/>
</dbReference>
<evidence type="ECO:0000259" key="2">
    <source>
        <dbReference type="PROSITE" id="PS50086"/>
    </source>
</evidence>
<feature type="compositionally biased region" description="Polar residues" evidence="1">
    <location>
        <begin position="1279"/>
        <end position="1299"/>
    </location>
</feature>
<dbReference type="SUPFAM" id="SSF50044">
    <property type="entry name" value="SH3-domain"/>
    <property type="match status" value="1"/>
</dbReference>
<gene>
    <name evidence="3" type="ORF">D9757_008893</name>
</gene>
<organism evidence="3 4">
    <name type="scientific">Collybiopsis confluens</name>
    <dbReference type="NCBI Taxonomy" id="2823264"/>
    <lineage>
        <taxon>Eukaryota</taxon>
        <taxon>Fungi</taxon>
        <taxon>Dikarya</taxon>
        <taxon>Basidiomycota</taxon>
        <taxon>Agaricomycotina</taxon>
        <taxon>Agaricomycetes</taxon>
        <taxon>Agaricomycetidae</taxon>
        <taxon>Agaricales</taxon>
        <taxon>Marasmiineae</taxon>
        <taxon>Omphalotaceae</taxon>
        <taxon>Collybiopsis</taxon>
    </lineage>
</organism>
<feature type="compositionally biased region" description="Pro residues" evidence="1">
    <location>
        <begin position="1046"/>
        <end position="1060"/>
    </location>
</feature>
<dbReference type="InterPro" id="IPR035969">
    <property type="entry name" value="Rab-GAP_TBC_sf"/>
</dbReference>
<reference evidence="3 4" key="1">
    <citation type="journal article" date="2020" name="ISME J.">
        <title>Uncovering the hidden diversity of litter-decomposition mechanisms in mushroom-forming fungi.</title>
        <authorList>
            <person name="Floudas D."/>
            <person name="Bentzer J."/>
            <person name="Ahren D."/>
            <person name="Johansson T."/>
            <person name="Persson P."/>
            <person name="Tunlid A."/>
        </authorList>
    </citation>
    <scope>NUCLEOTIDE SEQUENCE [LARGE SCALE GENOMIC DNA]</scope>
    <source>
        <strain evidence="3 4">CBS 406.79</strain>
    </source>
</reference>
<dbReference type="SUPFAM" id="SSF47923">
    <property type="entry name" value="Ypt/Rab-GAP domain of gyp1p"/>
    <property type="match status" value="2"/>
</dbReference>
<dbReference type="InterPro" id="IPR050302">
    <property type="entry name" value="Rab_GAP_TBC_domain"/>
</dbReference>
<feature type="region of interest" description="Disordered" evidence="1">
    <location>
        <begin position="1193"/>
        <end position="1434"/>
    </location>
</feature>
<feature type="region of interest" description="Disordered" evidence="1">
    <location>
        <begin position="557"/>
        <end position="701"/>
    </location>
</feature>
<dbReference type="PROSITE" id="PS50086">
    <property type="entry name" value="TBC_RABGAP"/>
    <property type="match status" value="1"/>
</dbReference>
<comment type="caution">
    <text evidence="3">The sequence shown here is derived from an EMBL/GenBank/DDBJ whole genome shotgun (WGS) entry which is preliminary data.</text>
</comment>
<evidence type="ECO:0000256" key="1">
    <source>
        <dbReference type="SAM" id="MobiDB-lite"/>
    </source>
</evidence>
<feature type="compositionally biased region" description="Polar residues" evidence="1">
    <location>
        <begin position="1145"/>
        <end position="1157"/>
    </location>
</feature>
<feature type="compositionally biased region" description="Polar residues" evidence="1">
    <location>
        <begin position="557"/>
        <end position="580"/>
    </location>
</feature>
<feature type="compositionally biased region" description="Low complexity" evidence="1">
    <location>
        <begin position="456"/>
        <end position="471"/>
    </location>
</feature>
<dbReference type="Proteomes" id="UP000518752">
    <property type="component" value="Unassembled WGS sequence"/>
</dbReference>
<feature type="compositionally biased region" description="Polar residues" evidence="1">
    <location>
        <begin position="660"/>
        <end position="670"/>
    </location>
</feature>
<feature type="region of interest" description="Disordered" evidence="1">
    <location>
        <begin position="734"/>
        <end position="858"/>
    </location>
</feature>
<feature type="region of interest" description="Disordered" evidence="1">
    <location>
        <begin position="1097"/>
        <end position="1157"/>
    </location>
</feature>
<feature type="compositionally biased region" description="Low complexity" evidence="1">
    <location>
        <begin position="1253"/>
        <end position="1273"/>
    </location>
</feature>
<feature type="compositionally biased region" description="Polar residues" evidence="1">
    <location>
        <begin position="444"/>
        <end position="455"/>
    </location>
</feature>